<gene>
    <name evidence="6" type="ORF">H4Q32_025101</name>
</gene>
<keyword evidence="3 5" id="KW-1133">Transmembrane helix</keyword>
<protein>
    <submittedName>
        <fullName evidence="6">Membrane-spanning 4-domains subfamily A member 8</fullName>
    </submittedName>
</protein>
<keyword evidence="4 5" id="KW-0472">Membrane</keyword>
<evidence type="ECO:0000256" key="2">
    <source>
        <dbReference type="ARBA" id="ARBA00022692"/>
    </source>
</evidence>
<evidence type="ECO:0000313" key="6">
    <source>
        <dbReference type="EMBL" id="KAI2647836.1"/>
    </source>
</evidence>
<reference evidence="6 7" key="1">
    <citation type="submission" date="2022-01" db="EMBL/GenBank/DDBJ databases">
        <title>A high-quality chromosome-level genome assembly of rohu carp, Labeo rohita.</title>
        <authorList>
            <person name="Arick M.A. II"/>
            <person name="Hsu C.-Y."/>
            <person name="Magbanua Z."/>
            <person name="Pechanova O."/>
            <person name="Grover C."/>
            <person name="Miller E."/>
            <person name="Thrash A."/>
            <person name="Ezzel L."/>
            <person name="Alam S."/>
            <person name="Benzie J."/>
            <person name="Hamilton M."/>
            <person name="Karsi A."/>
            <person name="Lawrence M.L."/>
            <person name="Peterson D.G."/>
        </authorList>
    </citation>
    <scope>NUCLEOTIDE SEQUENCE [LARGE SCALE GENOMIC DNA]</scope>
    <source>
        <strain evidence="7">BAU-BD-2019</strain>
        <tissue evidence="6">Blood</tissue>
    </source>
</reference>
<dbReference type="EMBL" id="JACTAM010000111">
    <property type="protein sequence ID" value="KAI2647836.1"/>
    <property type="molecule type" value="Genomic_DNA"/>
</dbReference>
<evidence type="ECO:0000256" key="3">
    <source>
        <dbReference type="ARBA" id="ARBA00022989"/>
    </source>
</evidence>
<evidence type="ECO:0000313" key="7">
    <source>
        <dbReference type="Proteomes" id="UP000830375"/>
    </source>
</evidence>
<organism evidence="6 7">
    <name type="scientific">Labeo rohita</name>
    <name type="common">Indian major carp</name>
    <name type="synonym">Cyprinus rohita</name>
    <dbReference type="NCBI Taxonomy" id="84645"/>
    <lineage>
        <taxon>Eukaryota</taxon>
        <taxon>Metazoa</taxon>
        <taxon>Chordata</taxon>
        <taxon>Craniata</taxon>
        <taxon>Vertebrata</taxon>
        <taxon>Euteleostomi</taxon>
        <taxon>Actinopterygii</taxon>
        <taxon>Neopterygii</taxon>
        <taxon>Teleostei</taxon>
        <taxon>Ostariophysi</taxon>
        <taxon>Cypriniformes</taxon>
        <taxon>Cyprinidae</taxon>
        <taxon>Labeoninae</taxon>
        <taxon>Labeonini</taxon>
        <taxon>Labeo</taxon>
    </lineage>
</organism>
<accession>A0ABQ8LC90</accession>
<proteinExistence type="predicted"/>
<dbReference type="Proteomes" id="UP000830375">
    <property type="component" value="Unassembled WGS sequence"/>
</dbReference>
<evidence type="ECO:0000256" key="1">
    <source>
        <dbReference type="ARBA" id="ARBA00004141"/>
    </source>
</evidence>
<name>A0ABQ8LC90_LABRO</name>
<evidence type="ECO:0000256" key="4">
    <source>
        <dbReference type="ARBA" id="ARBA00023136"/>
    </source>
</evidence>
<evidence type="ECO:0000256" key="5">
    <source>
        <dbReference type="SAM" id="Phobius"/>
    </source>
</evidence>
<feature type="transmembrane region" description="Helical" evidence="5">
    <location>
        <begin position="41"/>
        <end position="64"/>
    </location>
</feature>
<dbReference type="InterPro" id="IPR007237">
    <property type="entry name" value="CD20-like"/>
</dbReference>
<dbReference type="Pfam" id="PF04103">
    <property type="entry name" value="CD20"/>
    <property type="match status" value="1"/>
</dbReference>
<sequence>MSSTVIPVNSSTLVIQFQPATQTTPVVTTTNAPVPVYVQQIMIGVLTLLIGIVSTIYAELFLVYSGLPHWGSLIYITAGTLSVAADNKINLPSSLCLVCTQHFTFTVLEVEK</sequence>
<comment type="caution">
    <text evidence="6">The sequence shown here is derived from an EMBL/GenBank/DDBJ whole genome shotgun (WGS) entry which is preliminary data.</text>
</comment>
<keyword evidence="2 5" id="KW-0812">Transmembrane</keyword>
<keyword evidence="7" id="KW-1185">Reference proteome</keyword>
<comment type="subcellular location">
    <subcellularLocation>
        <location evidence="1">Membrane</location>
        <topology evidence="1">Multi-pass membrane protein</topology>
    </subcellularLocation>
</comment>